<dbReference type="SUPFAM" id="SSF54928">
    <property type="entry name" value="RNA-binding domain, RBD"/>
    <property type="match status" value="1"/>
</dbReference>
<dbReference type="GO" id="GO:0005634">
    <property type="term" value="C:nucleus"/>
    <property type="evidence" value="ECO:0007669"/>
    <property type="project" value="UniProtKB-SubCell"/>
</dbReference>
<dbReference type="FunFam" id="3.30.70.330:FF:000538">
    <property type="entry name" value="Nuclear cap-binding protein subunit 2"/>
    <property type="match status" value="1"/>
</dbReference>
<dbReference type="EMBL" id="LSSL01003310">
    <property type="protein sequence ID" value="OLY80624.1"/>
    <property type="molecule type" value="Genomic_DNA"/>
</dbReference>
<gene>
    <name evidence="14" type="ORF">AYI68_g5274</name>
</gene>
<evidence type="ECO:0000256" key="6">
    <source>
        <dbReference type="ARBA" id="ARBA00022816"/>
    </source>
</evidence>
<proteinExistence type="inferred from homology"/>
<evidence type="ECO:0000256" key="7">
    <source>
        <dbReference type="ARBA" id="ARBA00022884"/>
    </source>
</evidence>
<keyword evidence="8 11" id="KW-0508">mRNA splicing</keyword>
<dbReference type="GO" id="GO:0006401">
    <property type="term" value="P:RNA catabolic process"/>
    <property type="evidence" value="ECO:0007669"/>
    <property type="project" value="UniProtKB-ARBA"/>
</dbReference>
<comment type="caution">
    <text evidence="14">The sequence shown here is derived from an EMBL/GenBank/DDBJ whole genome shotgun (WGS) entry which is preliminary data.</text>
</comment>
<dbReference type="GO" id="GO:0045292">
    <property type="term" value="P:mRNA cis splicing, via spliceosome"/>
    <property type="evidence" value="ECO:0007669"/>
    <property type="project" value="InterPro"/>
</dbReference>
<keyword evidence="5 11" id="KW-0507">mRNA processing</keyword>
<dbReference type="InterPro" id="IPR035979">
    <property type="entry name" value="RBD_domain_sf"/>
</dbReference>
<evidence type="ECO:0000256" key="10">
    <source>
        <dbReference type="PROSITE-ProRule" id="PRU00176"/>
    </source>
</evidence>
<keyword evidence="6" id="KW-0509">mRNA transport</keyword>
<dbReference type="STRING" id="133383.A0A1R0GUP5"/>
<evidence type="ECO:0000256" key="2">
    <source>
        <dbReference type="ARBA" id="ARBA00010725"/>
    </source>
</evidence>
<feature type="region of interest" description="Disordered" evidence="12">
    <location>
        <begin position="181"/>
        <end position="256"/>
    </location>
</feature>
<dbReference type="Gene3D" id="3.30.70.330">
    <property type="match status" value="1"/>
</dbReference>
<protein>
    <recommendedName>
        <fullName evidence="3 11">Nuclear cap-binding protein subunit 2</fullName>
    </recommendedName>
    <alternativeName>
        <fullName evidence="11">20 kDa nuclear cap-binding protein</fullName>
    </alternativeName>
</protein>
<organism evidence="14 15">
    <name type="scientific">Smittium mucronatum</name>
    <dbReference type="NCBI Taxonomy" id="133383"/>
    <lineage>
        <taxon>Eukaryota</taxon>
        <taxon>Fungi</taxon>
        <taxon>Fungi incertae sedis</taxon>
        <taxon>Zoopagomycota</taxon>
        <taxon>Kickxellomycotina</taxon>
        <taxon>Harpellomycetes</taxon>
        <taxon>Harpellales</taxon>
        <taxon>Legeriomycetaceae</taxon>
        <taxon>Smittium</taxon>
    </lineage>
</organism>
<dbReference type="GO" id="GO:0051028">
    <property type="term" value="P:mRNA transport"/>
    <property type="evidence" value="ECO:0007669"/>
    <property type="project" value="UniProtKB-KW"/>
</dbReference>
<evidence type="ECO:0000256" key="8">
    <source>
        <dbReference type="ARBA" id="ARBA00023187"/>
    </source>
</evidence>
<name>A0A1R0GUP5_9FUNG</name>
<keyword evidence="9 11" id="KW-0539">Nucleus</keyword>
<dbReference type="CDD" id="cd12240">
    <property type="entry name" value="RRM_NCBP2"/>
    <property type="match status" value="1"/>
</dbReference>
<keyword evidence="4" id="KW-0813">Transport</keyword>
<evidence type="ECO:0000259" key="13">
    <source>
        <dbReference type="PROSITE" id="PS50102"/>
    </source>
</evidence>
<dbReference type="PROSITE" id="PS50102">
    <property type="entry name" value="RRM"/>
    <property type="match status" value="1"/>
</dbReference>
<keyword evidence="7 10" id="KW-0694">RNA-binding</keyword>
<evidence type="ECO:0000256" key="3">
    <source>
        <dbReference type="ARBA" id="ARBA00019878"/>
    </source>
</evidence>
<dbReference type="Pfam" id="PF00076">
    <property type="entry name" value="RRM_1"/>
    <property type="match status" value="1"/>
</dbReference>
<dbReference type="SMART" id="SM00360">
    <property type="entry name" value="RRM"/>
    <property type="match status" value="1"/>
</dbReference>
<evidence type="ECO:0000256" key="11">
    <source>
        <dbReference type="RuleBase" id="RU364036"/>
    </source>
</evidence>
<evidence type="ECO:0000256" key="1">
    <source>
        <dbReference type="ARBA" id="ARBA00004123"/>
    </source>
</evidence>
<dbReference type="InterPro" id="IPR012677">
    <property type="entry name" value="Nucleotide-bd_a/b_plait_sf"/>
</dbReference>
<reference evidence="14 15" key="1">
    <citation type="journal article" date="2016" name="Mol. Biol. Evol.">
        <title>Genome-Wide Survey of Gut Fungi (Harpellales) Reveals the First Horizontally Transferred Ubiquitin Gene from a Mosquito Host.</title>
        <authorList>
            <person name="Wang Y."/>
            <person name="White M.M."/>
            <person name="Kvist S."/>
            <person name="Moncalvo J.M."/>
        </authorList>
    </citation>
    <scope>NUCLEOTIDE SEQUENCE [LARGE SCALE GENOMIC DNA]</scope>
    <source>
        <strain evidence="14 15">ALG-7-W6</strain>
    </source>
</reference>
<sequence length="256" mass="29662">MGLMIKQEKTSIIPRLDTPSTYKDHQFKGSDQEWIEEIQKTRTLYVGNLSFFTTEEQIYELFSKCGEIKRVIMGIDKIKKTPCGFCFVEYYANEFALNCMKYVNGTKLDGRLIRTDLDPGFKEGRQFGRGRSGGQVRDEYRQEYDQDRGGWGHMKAREVEERNQQMMQVYEPIGVIPTGASAKINSRLGGPEIKHETSKRRRDSYDQEEPSFDNKQIKLEPEFGSQGLENIDAEESFNADREELANTEMSDDLERD</sequence>
<dbReference type="InterPro" id="IPR027157">
    <property type="entry name" value="NCBP2"/>
</dbReference>
<evidence type="ECO:0000256" key="4">
    <source>
        <dbReference type="ARBA" id="ARBA00022448"/>
    </source>
</evidence>
<evidence type="ECO:0000256" key="9">
    <source>
        <dbReference type="ARBA" id="ARBA00023242"/>
    </source>
</evidence>
<dbReference type="InterPro" id="IPR000504">
    <property type="entry name" value="RRM_dom"/>
</dbReference>
<evidence type="ECO:0000256" key="5">
    <source>
        <dbReference type="ARBA" id="ARBA00022664"/>
    </source>
</evidence>
<evidence type="ECO:0000256" key="12">
    <source>
        <dbReference type="SAM" id="MobiDB-lite"/>
    </source>
</evidence>
<dbReference type="AlphaFoldDB" id="A0A1R0GUP5"/>
<dbReference type="PANTHER" id="PTHR18847">
    <property type="entry name" value="20 KD NUCLEAR CAP BINDING PROTEIN"/>
    <property type="match status" value="1"/>
</dbReference>
<dbReference type="GO" id="GO:0005846">
    <property type="term" value="C:nuclear cap binding complex"/>
    <property type="evidence" value="ECO:0007669"/>
    <property type="project" value="InterPro"/>
</dbReference>
<evidence type="ECO:0000313" key="14">
    <source>
        <dbReference type="EMBL" id="OLY80624.1"/>
    </source>
</evidence>
<dbReference type="GO" id="GO:0000339">
    <property type="term" value="F:RNA cap binding"/>
    <property type="evidence" value="ECO:0007669"/>
    <property type="project" value="InterPro"/>
</dbReference>
<comment type="subcellular location">
    <subcellularLocation>
        <location evidence="1 11">Nucleus</location>
    </subcellularLocation>
</comment>
<feature type="domain" description="RRM" evidence="13">
    <location>
        <begin position="42"/>
        <end position="120"/>
    </location>
</feature>
<dbReference type="OrthoDB" id="201398at2759"/>
<comment type="similarity">
    <text evidence="2 11">Belongs to the RRM NCBP2 family.</text>
</comment>
<evidence type="ECO:0000313" key="15">
    <source>
        <dbReference type="Proteomes" id="UP000187455"/>
    </source>
</evidence>
<dbReference type="InterPro" id="IPR034148">
    <property type="entry name" value="NCBP2_RRM"/>
</dbReference>
<dbReference type="Proteomes" id="UP000187455">
    <property type="component" value="Unassembled WGS sequence"/>
</dbReference>
<dbReference type="PANTHER" id="PTHR18847:SF0">
    <property type="entry name" value="NUCLEAR CAP-BINDING PROTEIN SUBUNIT 2"/>
    <property type="match status" value="1"/>
</dbReference>
<accession>A0A1R0GUP5</accession>
<keyword evidence="15" id="KW-1185">Reference proteome</keyword>